<gene>
    <name evidence="3" type="ordered locus">Selin_0803</name>
</gene>
<name>E6W285_DESIS</name>
<protein>
    <submittedName>
        <fullName evidence="3">Redoxin domain protein</fullName>
    </submittedName>
</protein>
<organism evidence="3 4">
    <name type="scientific">Desulfurispirillum indicum (strain ATCC BAA-1389 / DSM 22839 / S5)</name>
    <dbReference type="NCBI Taxonomy" id="653733"/>
    <lineage>
        <taxon>Bacteria</taxon>
        <taxon>Pseudomonadati</taxon>
        <taxon>Chrysiogenota</taxon>
        <taxon>Chrysiogenia</taxon>
        <taxon>Chrysiogenales</taxon>
        <taxon>Chrysiogenaceae</taxon>
        <taxon>Desulfurispirillum</taxon>
    </lineage>
</organism>
<proteinExistence type="predicted"/>
<dbReference type="Gene3D" id="3.40.30.10">
    <property type="entry name" value="Glutaredoxin"/>
    <property type="match status" value="1"/>
</dbReference>
<dbReference type="KEGG" id="din:Selin_0803"/>
<evidence type="ECO:0000259" key="2">
    <source>
        <dbReference type="PROSITE" id="PS51352"/>
    </source>
</evidence>
<evidence type="ECO:0000313" key="3">
    <source>
        <dbReference type="EMBL" id="ADU65543.1"/>
    </source>
</evidence>
<evidence type="ECO:0000313" key="4">
    <source>
        <dbReference type="Proteomes" id="UP000002572"/>
    </source>
</evidence>
<dbReference type="CDD" id="cd02966">
    <property type="entry name" value="TlpA_like_family"/>
    <property type="match status" value="1"/>
</dbReference>
<dbReference type="eggNOG" id="COG0526">
    <property type="taxonomic scope" value="Bacteria"/>
</dbReference>
<feature type="transmembrane region" description="Helical" evidence="1">
    <location>
        <begin position="12"/>
        <end position="33"/>
    </location>
</feature>
<evidence type="ECO:0000256" key="1">
    <source>
        <dbReference type="SAM" id="Phobius"/>
    </source>
</evidence>
<dbReference type="STRING" id="653733.Selin_0803"/>
<dbReference type="PANTHER" id="PTHR42852:SF17">
    <property type="entry name" value="THIOREDOXIN-LIKE PROTEIN HI_1115"/>
    <property type="match status" value="1"/>
</dbReference>
<dbReference type="SUPFAM" id="SSF52833">
    <property type="entry name" value="Thioredoxin-like"/>
    <property type="match status" value="1"/>
</dbReference>
<dbReference type="AlphaFoldDB" id="E6W285"/>
<keyword evidence="1" id="KW-1133">Transmembrane helix</keyword>
<dbReference type="Proteomes" id="UP000002572">
    <property type="component" value="Chromosome"/>
</dbReference>
<dbReference type="EMBL" id="CP002432">
    <property type="protein sequence ID" value="ADU65543.1"/>
    <property type="molecule type" value="Genomic_DNA"/>
</dbReference>
<dbReference type="InterPro" id="IPR036249">
    <property type="entry name" value="Thioredoxin-like_sf"/>
</dbReference>
<dbReference type="RefSeq" id="WP_013505429.1">
    <property type="nucleotide sequence ID" value="NC_014836.1"/>
</dbReference>
<feature type="domain" description="Thioredoxin" evidence="2">
    <location>
        <begin position="29"/>
        <end position="185"/>
    </location>
</feature>
<dbReference type="InterPro" id="IPR050553">
    <property type="entry name" value="Thioredoxin_ResA/DsbE_sf"/>
</dbReference>
<dbReference type="PANTHER" id="PTHR42852">
    <property type="entry name" value="THIOL:DISULFIDE INTERCHANGE PROTEIN DSBE"/>
    <property type="match status" value="1"/>
</dbReference>
<dbReference type="HOGENOM" id="CLU_042529_11_0_0"/>
<dbReference type="GO" id="GO:0016209">
    <property type="term" value="F:antioxidant activity"/>
    <property type="evidence" value="ECO:0007669"/>
    <property type="project" value="InterPro"/>
</dbReference>
<dbReference type="Pfam" id="PF00578">
    <property type="entry name" value="AhpC-TSA"/>
    <property type="match status" value="1"/>
</dbReference>
<dbReference type="GO" id="GO:0016491">
    <property type="term" value="F:oxidoreductase activity"/>
    <property type="evidence" value="ECO:0007669"/>
    <property type="project" value="InterPro"/>
</dbReference>
<accession>E6W285</accession>
<keyword evidence="4" id="KW-1185">Reference proteome</keyword>
<sequence>MAKNTKKKSSSTFWIGSGLALAIIVGLILFIGLSGDKQTIQAEAVHLSAHIQQASFTDVFGRSVSIGNNKGNVLLVNYWSKDCPACVQELPHLQKLYDTHYGSDFDIISFNLDRISAAELERYLQQNNITFPVVHTSAGYVIENTRISSTPTSDILDKEGNPVRRFVGIPRGTEMDDLIERLMAH</sequence>
<dbReference type="OrthoDB" id="9794348at2"/>
<keyword evidence="1" id="KW-0812">Transmembrane</keyword>
<dbReference type="InterPro" id="IPR013766">
    <property type="entry name" value="Thioredoxin_domain"/>
</dbReference>
<reference evidence="3 4" key="1">
    <citation type="submission" date="2010-12" db="EMBL/GenBank/DDBJ databases">
        <title>Complete sequence of Desulfurispirillum indicum S5.</title>
        <authorList>
            <consortium name="US DOE Joint Genome Institute"/>
            <person name="Lucas S."/>
            <person name="Copeland A."/>
            <person name="Lapidus A."/>
            <person name="Cheng J.-F."/>
            <person name="Goodwin L."/>
            <person name="Pitluck S."/>
            <person name="Chertkov O."/>
            <person name="Held B."/>
            <person name="Detter J.C."/>
            <person name="Han C."/>
            <person name="Tapia R."/>
            <person name="Land M."/>
            <person name="Hauser L."/>
            <person name="Kyrpides N."/>
            <person name="Ivanova N."/>
            <person name="Mikhailova N."/>
            <person name="Haggblom M."/>
            <person name="Rauschenbach I."/>
            <person name="Bini E."/>
            <person name="Woyke T."/>
        </authorList>
    </citation>
    <scope>NUCLEOTIDE SEQUENCE [LARGE SCALE GENOMIC DNA]</scope>
    <source>
        <strain evidence="4">ATCC BAA-1389 / DSM 22839 / S5</strain>
    </source>
</reference>
<dbReference type="InterPro" id="IPR000866">
    <property type="entry name" value="AhpC/TSA"/>
</dbReference>
<dbReference type="InParanoid" id="E6W285"/>
<keyword evidence="1" id="KW-0472">Membrane</keyword>
<dbReference type="PROSITE" id="PS51352">
    <property type="entry name" value="THIOREDOXIN_2"/>
    <property type="match status" value="1"/>
</dbReference>